<dbReference type="Proteomes" id="UP000005065">
    <property type="component" value="Unassembled WGS sequence"/>
</dbReference>
<protein>
    <submittedName>
        <fullName evidence="1">Uncharacterized protein</fullName>
    </submittedName>
</protein>
<gene>
    <name evidence="1" type="ORF">LTSESEN_0664</name>
</gene>
<proteinExistence type="predicted"/>
<dbReference type="EMBL" id="AFCU01000215">
    <property type="protein sequence ID" value="EHC93867.1"/>
    <property type="molecule type" value="Genomic_DNA"/>
</dbReference>
<evidence type="ECO:0000313" key="2">
    <source>
        <dbReference type="Proteomes" id="UP000005065"/>
    </source>
</evidence>
<accession>G5QVJ2</accession>
<comment type="caution">
    <text evidence="1">The sequence shown here is derived from an EMBL/GenBank/DDBJ whole genome shotgun (WGS) entry which is preliminary data.</text>
</comment>
<dbReference type="BioCyc" id="SENT913082:G120J-1395-MONOMER"/>
<dbReference type="PATRIC" id="fig|913082.3.peg.525"/>
<dbReference type="AlphaFoldDB" id="G5QVJ2"/>
<evidence type="ECO:0000313" key="1">
    <source>
        <dbReference type="EMBL" id="EHC93867.1"/>
    </source>
</evidence>
<reference evidence="1 2" key="1">
    <citation type="journal article" date="2011" name="BMC Genomics">
        <title>Genome sequencing reveals diversification of virulence factor content and possible host adaptation in distinct subpopulations of Salmonella enterica.</title>
        <authorList>
            <person name="den Bakker H.C."/>
            <person name="Moreno Switt A.I."/>
            <person name="Govoni G."/>
            <person name="Cummings C.A."/>
            <person name="Ranieri M.L."/>
            <person name="Degoricija L."/>
            <person name="Hoelzer K."/>
            <person name="Rodriguez-Rivera L.D."/>
            <person name="Brown S."/>
            <person name="Bolchacova E."/>
            <person name="Furtado M.R."/>
            <person name="Wiedmann M."/>
        </authorList>
    </citation>
    <scope>NUCLEOTIDE SEQUENCE [LARGE SCALE GENOMIC DNA]</scope>
    <source>
        <strain evidence="1 2">A4-543</strain>
    </source>
</reference>
<sequence length="58" mass="7059">MPRIMRQIYDRYRAIMRQIYDRFMKKKGGIDSMLMIYDTGETVHYRVPAVNCAQKWRG</sequence>
<organism evidence="1 2">
    <name type="scientific">Salmonella enterica subsp. enterica serovar Senftenberg str. A4-543</name>
    <dbReference type="NCBI Taxonomy" id="913082"/>
    <lineage>
        <taxon>Bacteria</taxon>
        <taxon>Pseudomonadati</taxon>
        <taxon>Pseudomonadota</taxon>
        <taxon>Gammaproteobacteria</taxon>
        <taxon>Enterobacterales</taxon>
        <taxon>Enterobacteriaceae</taxon>
        <taxon>Salmonella</taxon>
    </lineage>
</organism>
<name>G5QVJ2_SALSE</name>